<name>A0A448TYQ4_ACTPL</name>
<dbReference type="AlphaFoldDB" id="A0A448TYQ4"/>
<dbReference type="PANTHER" id="PTHR30438">
    <property type="entry name" value="36 KDA ANTIGEN-RELATED"/>
    <property type="match status" value="1"/>
</dbReference>
<sequence length="353" mass="38183">MKKFAIVILIAAALAGSYFLQKNWHTENGLQGIASVNGRIEVERLDIASLYAGRVEEIYIQEGQDVSKNQPLVRLSSSQSQSQVNSAQAQIAAAEASVNNAQAQKRRATEAVSRANAEIAAQQQKANIAKLELSNAKNLHRDNLISSSELERRQANYKASLAAVETAKAAKAEAQATITQAQATISQAEATVNQAKAFAEQADSQNDDMLIRAPLDGRIEYKIAMLGSVVGIGGKVVSLLDTSTVYLNVFLPAHQSNLVRLNDEARIKIDGSDIVFPAKVVFVASEAQFTPKSVETSEERSKLMFKIKLQIPTDIAIQHKNLLKGGMTAMGYVKYDAQASWSGDLAIKLPSDN</sequence>
<organism evidence="2 3">
    <name type="scientific">Actinobacillus pleuropneumoniae</name>
    <name type="common">Haemophilus pleuropneumoniae</name>
    <dbReference type="NCBI Taxonomy" id="715"/>
    <lineage>
        <taxon>Bacteria</taxon>
        <taxon>Pseudomonadati</taxon>
        <taxon>Pseudomonadota</taxon>
        <taxon>Gammaproteobacteria</taxon>
        <taxon>Pasteurellales</taxon>
        <taxon>Pasteurellaceae</taxon>
        <taxon>Actinobacillus</taxon>
    </lineage>
</organism>
<dbReference type="Proteomes" id="UP000275510">
    <property type="component" value="Chromosome"/>
</dbReference>
<reference evidence="2 3" key="1">
    <citation type="submission" date="2018-12" db="EMBL/GenBank/DDBJ databases">
        <authorList>
            <consortium name="Pathogen Informatics"/>
        </authorList>
    </citation>
    <scope>NUCLEOTIDE SEQUENCE [LARGE SCALE GENOMIC DNA]</scope>
    <source>
        <strain evidence="2 3">NCTC10976</strain>
    </source>
</reference>
<evidence type="ECO:0000313" key="3">
    <source>
        <dbReference type="Proteomes" id="UP000275510"/>
    </source>
</evidence>
<dbReference type="GO" id="GO:0005886">
    <property type="term" value="C:plasma membrane"/>
    <property type="evidence" value="ECO:0007669"/>
    <property type="project" value="TreeGrafter"/>
</dbReference>
<keyword evidence="1" id="KW-0175">Coiled coil</keyword>
<evidence type="ECO:0000256" key="1">
    <source>
        <dbReference type="SAM" id="Coils"/>
    </source>
</evidence>
<dbReference type="EMBL" id="LR134515">
    <property type="protein sequence ID" value="VEJ16793.1"/>
    <property type="molecule type" value="Genomic_DNA"/>
</dbReference>
<evidence type="ECO:0000313" key="2">
    <source>
        <dbReference type="EMBL" id="VEJ16793.1"/>
    </source>
</evidence>
<protein>
    <submittedName>
        <fullName evidence="2">Membrane-fusion protein</fullName>
    </submittedName>
</protein>
<accession>A0A448TYQ4</accession>
<dbReference type="Gene3D" id="2.40.50.100">
    <property type="match status" value="1"/>
</dbReference>
<dbReference type="PANTHER" id="PTHR30438:SF2">
    <property type="entry name" value="MEMBRANE PROTEIN"/>
    <property type="match status" value="1"/>
</dbReference>
<dbReference type="Gene3D" id="2.40.30.170">
    <property type="match status" value="1"/>
</dbReference>
<proteinExistence type="predicted"/>
<feature type="coiled-coil region" evidence="1">
    <location>
        <begin position="164"/>
        <end position="191"/>
    </location>
</feature>
<dbReference type="PRINTS" id="PR01490">
    <property type="entry name" value="RTXTOXIND"/>
</dbReference>
<dbReference type="SUPFAM" id="SSF111369">
    <property type="entry name" value="HlyD-like secretion proteins"/>
    <property type="match status" value="2"/>
</dbReference>
<dbReference type="RefSeq" id="WP_005601141.1">
    <property type="nucleotide sequence ID" value="NZ_CBDBSX010000022.1"/>
</dbReference>
<gene>
    <name evidence="2" type="primary">acrA2</name>
    <name evidence="2" type="ORF">NCTC10976_00894</name>
</gene>
<feature type="coiled-coil region" evidence="1">
    <location>
        <begin position="84"/>
        <end position="139"/>
    </location>
</feature>